<reference evidence="1" key="1">
    <citation type="submission" date="2023-06" db="EMBL/GenBank/DDBJ databases">
        <authorList>
            <person name="Kurt Z."/>
        </authorList>
    </citation>
    <scope>NUCLEOTIDE SEQUENCE</scope>
</reference>
<comment type="caution">
    <text evidence="1">The sequence shown here is derived from an EMBL/GenBank/DDBJ whole genome shotgun (WGS) entry which is preliminary data.</text>
</comment>
<dbReference type="Proteomes" id="UP001642409">
    <property type="component" value="Unassembled WGS sequence"/>
</dbReference>
<sequence>MKCGIPIPTSNRLPTKLAQIPIVPQKLKQIPQNYSHMSYQESSRAFSSSRNNDTNDFVFVDFKARKLIDQLQENKKELVLLTKRFKHTDLFFEQTLLKNMSTINSNYNSIRQFYGRQK</sequence>
<dbReference type="AlphaFoldDB" id="A0AA86NJ28"/>
<name>A0AA86NJ28_9EUKA</name>
<reference evidence="2 3" key="2">
    <citation type="submission" date="2024-07" db="EMBL/GenBank/DDBJ databases">
        <authorList>
            <person name="Akdeniz Z."/>
        </authorList>
    </citation>
    <scope>NUCLEOTIDE SEQUENCE [LARGE SCALE GENOMIC DNA]</scope>
</reference>
<proteinExistence type="predicted"/>
<evidence type="ECO:0000313" key="2">
    <source>
        <dbReference type="EMBL" id="CAL6054923.1"/>
    </source>
</evidence>
<accession>A0AA86NJ28</accession>
<evidence type="ECO:0000313" key="1">
    <source>
        <dbReference type="EMBL" id="CAI9920824.1"/>
    </source>
</evidence>
<evidence type="ECO:0000313" key="3">
    <source>
        <dbReference type="Proteomes" id="UP001642409"/>
    </source>
</evidence>
<protein>
    <submittedName>
        <fullName evidence="2">Hypothetical_protein</fullName>
    </submittedName>
</protein>
<dbReference type="EMBL" id="CATOUU010000204">
    <property type="protein sequence ID" value="CAI9920824.1"/>
    <property type="molecule type" value="Genomic_DNA"/>
</dbReference>
<dbReference type="EMBL" id="CAXDID020000204">
    <property type="protein sequence ID" value="CAL6054923.1"/>
    <property type="molecule type" value="Genomic_DNA"/>
</dbReference>
<keyword evidence="3" id="KW-1185">Reference proteome</keyword>
<gene>
    <name evidence="2" type="ORF">HINF_LOCUS46298</name>
    <name evidence="1" type="ORF">HINF_LOCUS8469</name>
</gene>
<organism evidence="1">
    <name type="scientific">Hexamita inflata</name>
    <dbReference type="NCBI Taxonomy" id="28002"/>
    <lineage>
        <taxon>Eukaryota</taxon>
        <taxon>Metamonada</taxon>
        <taxon>Diplomonadida</taxon>
        <taxon>Hexamitidae</taxon>
        <taxon>Hexamitinae</taxon>
        <taxon>Hexamita</taxon>
    </lineage>
</organism>